<protein>
    <submittedName>
        <fullName evidence="4">1-acyl-sn-glycerol-3-phosphate acyltransferase</fullName>
    </submittedName>
</protein>
<dbReference type="SMART" id="SM00563">
    <property type="entry name" value="PlsC"/>
    <property type="match status" value="1"/>
</dbReference>
<dbReference type="EMBL" id="JACATZ010000001">
    <property type="protein sequence ID" value="NWJ46306.1"/>
    <property type="molecule type" value="Genomic_DNA"/>
</dbReference>
<keyword evidence="2 4" id="KW-0012">Acyltransferase</keyword>
<feature type="domain" description="Phospholipid/glycerol acyltransferase" evidence="3">
    <location>
        <begin position="47"/>
        <end position="166"/>
    </location>
</feature>
<dbReference type="PANTHER" id="PTHR10434:SF11">
    <property type="entry name" value="1-ACYL-SN-GLYCEROL-3-PHOSPHATE ACYLTRANSFERASE"/>
    <property type="match status" value="1"/>
</dbReference>
<keyword evidence="7" id="KW-1185">Reference proteome</keyword>
<evidence type="ECO:0000259" key="3">
    <source>
        <dbReference type="SMART" id="SM00563"/>
    </source>
</evidence>
<name>A0A8T7M3B0_9CHLR</name>
<evidence type="ECO:0000256" key="2">
    <source>
        <dbReference type="ARBA" id="ARBA00023315"/>
    </source>
</evidence>
<dbReference type="AlphaFoldDB" id="A0A8T7M3B0"/>
<dbReference type="InterPro" id="IPR002123">
    <property type="entry name" value="Plipid/glycerol_acylTrfase"/>
</dbReference>
<dbReference type="CDD" id="cd07989">
    <property type="entry name" value="LPLAT_AGPAT-like"/>
    <property type="match status" value="1"/>
</dbReference>
<reference evidence="4 6" key="1">
    <citation type="submission" date="2020-06" db="EMBL/GenBank/DDBJ databases">
        <title>Anoxygenic phototrophic Chloroflexota member uses a Type I reaction center.</title>
        <authorList>
            <person name="Tsuji J.M."/>
            <person name="Shaw N.A."/>
            <person name="Nagashima S."/>
            <person name="Venkiteswaran J."/>
            <person name="Schiff S.L."/>
            <person name="Hanada S."/>
            <person name="Tank M."/>
            <person name="Neufeld J.D."/>
        </authorList>
    </citation>
    <scope>NUCLEOTIDE SEQUENCE [LARGE SCALE GENOMIC DNA]</scope>
    <source>
        <strain evidence="4">L227-S17</strain>
    </source>
</reference>
<dbReference type="SUPFAM" id="SSF69593">
    <property type="entry name" value="Glycerol-3-phosphate (1)-acyltransferase"/>
    <property type="match status" value="1"/>
</dbReference>
<evidence type="ECO:0000256" key="1">
    <source>
        <dbReference type="ARBA" id="ARBA00022679"/>
    </source>
</evidence>
<gene>
    <name evidence="4" type="ORF">HXX08_10555</name>
    <name evidence="5" type="ORF">OZ401_001455</name>
</gene>
<keyword evidence="1" id="KW-0808">Transferase</keyword>
<dbReference type="RefSeq" id="WP_341467565.1">
    <property type="nucleotide sequence ID" value="NZ_CP128399.1"/>
</dbReference>
<evidence type="ECO:0000313" key="7">
    <source>
        <dbReference type="Proteomes" id="UP001431572"/>
    </source>
</evidence>
<dbReference type="EMBL" id="CP128399">
    <property type="protein sequence ID" value="WJW65677.1"/>
    <property type="molecule type" value="Genomic_DNA"/>
</dbReference>
<reference evidence="5" key="2">
    <citation type="journal article" date="2024" name="Nature">
        <title>Anoxygenic phototroph of the Chloroflexota uses a type I reaction centre.</title>
        <authorList>
            <person name="Tsuji J.M."/>
            <person name="Shaw N.A."/>
            <person name="Nagashima S."/>
            <person name="Venkiteswaran J.J."/>
            <person name="Schiff S.L."/>
            <person name="Watanabe T."/>
            <person name="Fukui M."/>
            <person name="Hanada S."/>
            <person name="Tank M."/>
            <person name="Neufeld J.D."/>
        </authorList>
    </citation>
    <scope>NUCLEOTIDE SEQUENCE</scope>
    <source>
        <strain evidence="5">L227-S17</strain>
    </source>
</reference>
<dbReference type="Pfam" id="PF01553">
    <property type="entry name" value="Acyltransferase"/>
    <property type="match status" value="1"/>
</dbReference>
<evidence type="ECO:0000313" key="6">
    <source>
        <dbReference type="Proteomes" id="UP000521676"/>
    </source>
</evidence>
<dbReference type="GO" id="GO:0003841">
    <property type="term" value="F:1-acylglycerol-3-phosphate O-acyltransferase activity"/>
    <property type="evidence" value="ECO:0007669"/>
    <property type="project" value="TreeGrafter"/>
</dbReference>
<evidence type="ECO:0000313" key="4">
    <source>
        <dbReference type="EMBL" id="NWJ46306.1"/>
    </source>
</evidence>
<dbReference type="GO" id="GO:0006654">
    <property type="term" value="P:phosphatidic acid biosynthetic process"/>
    <property type="evidence" value="ECO:0007669"/>
    <property type="project" value="TreeGrafter"/>
</dbReference>
<proteinExistence type="predicted"/>
<organism evidence="4 6">
    <name type="scientific">Candidatus Chlorohelix allophototropha</name>
    <dbReference type="NCBI Taxonomy" id="3003348"/>
    <lineage>
        <taxon>Bacteria</taxon>
        <taxon>Bacillati</taxon>
        <taxon>Chloroflexota</taxon>
        <taxon>Chloroflexia</taxon>
        <taxon>Candidatus Chloroheliales</taxon>
        <taxon>Candidatus Chloroheliaceae</taxon>
        <taxon>Candidatus Chlorohelix</taxon>
    </lineage>
</organism>
<dbReference type="PANTHER" id="PTHR10434">
    <property type="entry name" value="1-ACYL-SN-GLYCEROL-3-PHOSPHATE ACYLTRANSFERASE"/>
    <property type="match status" value="1"/>
</dbReference>
<accession>A0A8T7M3B0</accession>
<dbReference type="Proteomes" id="UP001431572">
    <property type="component" value="Chromosome 1"/>
</dbReference>
<sequence length="240" mass="26779">MSAVHSGKFYKASLPFKALRFFGRILFRLMFRIKVEGRHNLPHEGGYIIAGNHLSWIDSFLILAFCPSEPRIFFIAAREEVYFPRWRRIFTEKVGGVIAIDRDKGLSRELIEKVRETLEGGGVLGIFPEGDVSAIETGRILPLKRGMGMFAGMSGVPIVPVGFSGTKELWLGKRLRMTIGVPIPGEKGGKDITNKQTEITAKAIAAMLTPPPHIPDGPKILRKFLTELFTQEVKEHPIPD</sequence>
<dbReference type="Proteomes" id="UP000521676">
    <property type="component" value="Unassembled WGS sequence"/>
</dbReference>
<evidence type="ECO:0000313" key="5">
    <source>
        <dbReference type="EMBL" id="WJW65677.1"/>
    </source>
</evidence>